<reference evidence="1 2" key="1">
    <citation type="submission" date="2015-04" db="EMBL/GenBank/DDBJ databases">
        <authorList>
            <person name="Syromyatnikov M.Y."/>
            <person name="Popov V.N."/>
        </authorList>
    </citation>
    <scope>NUCLEOTIDE SEQUENCE [LARGE SCALE GENOMIC DNA]</scope>
</reference>
<organism evidence="1 2">
    <name type="scientific">Clunio marinus</name>
    <dbReference type="NCBI Taxonomy" id="568069"/>
    <lineage>
        <taxon>Eukaryota</taxon>
        <taxon>Metazoa</taxon>
        <taxon>Ecdysozoa</taxon>
        <taxon>Arthropoda</taxon>
        <taxon>Hexapoda</taxon>
        <taxon>Insecta</taxon>
        <taxon>Pterygota</taxon>
        <taxon>Neoptera</taxon>
        <taxon>Endopterygota</taxon>
        <taxon>Diptera</taxon>
        <taxon>Nematocera</taxon>
        <taxon>Chironomoidea</taxon>
        <taxon>Chironomidae</taxon>
        <taxon>Clunio</taxon>
    </lineage>
</organism>
<dbReference type="AlphaFoldDB" id="A0A1J1HL17"/>
<evidence type="ECO:0000313" key="2">
    <source>
        <dbReference type="Proteomes" id="UP000183832"/>
    </source>
</evidence>
<keyword evidence="2" id="KW-1185">Reference proteome</keyword>
<sequence>MKSEYLFIQHMTRTFCLSWKKFKQVFDCQSGLEKCSDVVDMLVNDISRSIAKILEFKKVQRFPRNSFELRFIQKARIPSKESKHCS</sequence>
<proteinExistence type="predicted"/>
<gene>
    <name evidence="1" type="ORF">CLUMA_CG002448</name>
</gene>
<name>A0A1J1HL17_9DIPT</name>
<dbReference type="EMBL" id="CVRI01000009">
    <property type="protein sequence ID" value="CRK88627.1"/>
    <property type="molecule type" value="Genomic_DNA"/>
</dbReference>
<accession>A0A1J1HL17</accession>
<dbReference type="Proteomes" id="UP000183832">
    <property type="component" value="Unassembled WGS sequence"/>
</dbReference>
<evidence type="ECO:0000313" key="1">
    <source>
        <dbReference type="EMBL" id="CRK88627.1"/>
    </source>
</evidence>
<protein>
    <submittedName>
        <fullName evidence="1">CLUMA_CG002448, isoform A</fullName>
    </submittedName>
</protein>